<proteinExistence type="predicted"/>
<accession>A0AAD8HBH5</accession>
<protein>
    <submittedName>
        <fullName evidence="2">Uncharacterized protein</fullName>
    </submittedName>
</protein>
<comment type="caution">
    <text evidence="2">The sequence shown here is derived from an EMBL/GenBank/DDBJ whole genome shotgun (WGS) entry which is preliminary data.</text>
</comment>
<name>A0AAD8HBH5_9APIA</name>
<reference evidence="2" key="2">
    <citation type="submission" date="2023-05" db="EMBL/GenBank/DDBJ databases">
        <authorList>
            <person name="Schelkunov M.I."/>
        </authorList>
    </citation>
    <scope>NUCLEOTIDE SEQUENCE</scope>
    <source>
        <strain evidence="2">Hsosn_3</strain>
        <tissue evidence="2">Leaf</tissue>
    </source>
</reference>
<gene>
    <name evidence="2" type="ORF">POM88_038845</name>
</gene>
<feature type="coiled-coil region" evidence="1">
    <location>
        <begin position="58"/>
        <end position="100"/>
    </location>
</feature>
<dbReference type="AlphaFoldDB" id="A0AAD8HBH5"/>
<evidence type="ECO:0000256" key="1">
    <source>
        <dbReference type="SAM" id="Coils"/>
    </source>
</evidence>
<keyword evidence="3" id="KW-1185">Reference proteome</keyword>
<sequence length="107" mass="12395">MSSSNELSELNDSQFTRLVKAGEKLPDLVSYLCVFFIAHNLVLHKDVCKLKRHVKNLQERHIEVAENLKKELLAVKEENKSNLENAVERLTTVIERTHSQNSNRLDR</sequence>
<keyword evidence="1" id="KW-0175">Coiled coil</keyword>
<dbReference type="EMBL" id="JAUIZM010000009">
    <property type="protein sequence ID" value="KAK1363284.1"/>
    <property type="molecule type" value="Genomic_DNA"/>
</dbReference>
<organism evidence="2 3">
    <name type="scientific">Heracleum sosnowskyi</name>
    <dbReference type="NCBI Taxonomy" id="360622"/>
    <lineage>
        <taxon>Eukaryota</taxon>
        <taxon>Viridiplantae</taxon>
        <taxon>Streptophyta</taxon>
        <taxon>Embryophyta</taxon>
        <taxon>Tracheophyta</taxon>
        <taxon>Spermatophyta</taxon>
        <taxon>Magnoliopsida</taxon>
        <taxon>eudicotyledons</taxon>
        <taxon>Gunneridae</taxon>
        <taxon>Pentapetalae</taxon>
        <taxon>asterids</taxon>
        <taxon>campanulids</taxon>
        <taxon>Apiales</taxon>
        <taxon>Apiaceae</taxon>
        <taxon>Apioideae</taxon>
        <taxon>apioid superclade</taxon>
        <taxon>Tordylieae</taxon>
        <taxon>Tordyliinae</taxon>
        <taxon>Heracleum</taxon>
    </lineage>
</organism>
<dbReference type="Proteomes" id="UP001237642">
    <property type="component" value="Unassembled WGS sequence"/>
</dbReference>
<evidence type="ECO:0000313" key="2">
    <source>
        <dbReference type="EMBL" id="KAK1363284.1"/>
    </source>
</evidence>
<reference evidence="2" key="1">
    <citation type="submission" date="2023-02" db="EMBL/GenBank/DDBJ databases">
        <title>Genome of toxic invasive species Heracleum sosnowskyi carries increased number of genes despite the absence of recent whole-genome duplications.</title>
        <authorList>
            <person name="Schelkunov M."/>
            <person name="Shtratnikova V."/>
            <person name="Makarenko M."/>
            <person name="Klepikova A."/>
            <person name="Omelchenko D."/>
            <person name="Novikova G."/>
            <person name="Obukhova E."/>
            <person name="Bogdanov V."/>
            <person name="Penin A."/>
            <person name="Logacheva M."/>
        </authorList>
    </citation>
    <scope>NUCLEOTIDE SEQUENCE</scope>
    <source>
        <strain evidence="2">Hsosn_3</strain>
        <tissue evidence="2">Leaf</tissue>
    </source>
</reference>
<evidence type="ECO:0000313" key="3">
    <source>
        <dbReference type="Proteomes" id="UP001237642"/>
    </source>
</evidence>